<organism evidence="2 3">
    <name type="scientific">Curtobacterium caseinilyticum</name>
    <dbReference type="NCBI Taxonomy" id="3055137"/>
    <lineage>
        <taxon>Bacteria</taxon>
        <taxon>Bacillati</taxon>
        <taxon>Actinomycetota</taxon>
        <taxon>Actinomycetes</taxon>
        <taxon>Micrococcales</taxon>
        <taxon>Microbacteriaceae</taxon>
        <taxon>Curtobacterium</taxon>
    </lineage>
</organism>
<dbReference type="EMBL" id="JAUCMN010000008">
    <property type="protein sequence ID" value="MDM7892419.1"/>
    <property type="molecule type" value="Genomic_DNA"/>
</dbReference>
<feature type="transmembrane region" description="Helical" evidence="1">
    <location>
        <begin position="118"/>
        <end position="139"/>
    </location>
</feature>
<keyword evidence="3" id="KW-1185">Reference proteome</keyword>
<keyword evidence="1" id="KW-1133">Transmembrane helix</keyword>
<dbReference type="Proteomes" id="UP001236404">
    <property type="component" value="Unassembled WGS sequence"/>
</dbReference>
<gene>
    <name evidence="2" type="ORF">QUG93_12055</name>
</gene>
<sequence length="175" mass="18520">MTTTTTSLPLPTDPYARTPQRHRVPRAALPVLQACLATVERSARRAAVPVVRAAIAVLMLWFGIPKVVPGGSPAEDLVVRTLDALTAGVVTGDVARLSVAVLEVTLGVALLLGRCMPLVLLVLLGHMAGTFTPLVLFPVETWRSVGVGTLEGQYVIKNVVVLASIVVLAGWGMRR</sequence>
<evidence type="ECO:0000256" key="1">
    <source>
        <dbReference type="SAM" id="Phobius"/>
    </source>
</evidence>
<reference evidence="2 3" key="1">
    <citation type="submission" date="2023-06" db="EMBL/GenBank/DDBJ databases">
        <authorList>
            <person name="Feng G."/>
            <person name="Li J."/>
            <person name="Zhu H."/>
        </authorList>
    </citation>
    <scope>NUCLEOTIDE SEQUENCE [LARGE SCALE GENOMIC DNA]</scope>
    <source>
        <strain evidence="2 3">RHCKG28</strain>
    </source>
</reference>
<evidence type="ECO:0008006" key="4">
    <source>
        <dbReference type="Google" id="ProtNLM"/>
    </source>
</evidence>
<keyword evidence="1" id="KW-0812">Transmembrane</keyword>
<comment type="caution">
    <text evidence="2">The sequence shown here is derived from an EMBL/GenBank/DDBJ whole genome shotgun (WGS) entry which is preliminary data.</text>
</comment>
<feature type="transmembrane region" description="Helical" evidence="1">
    <location>
        <begin position="46"/>
        <end position="64"/>
    </location>
</feature>
<evidence type="ECO:0000313" key="2">
    <source>
        <dbReference type="EMBL" id="MDM7892419.1"/>
    </source>
</evidence>
<protein>
    <recommendedName>
        <fullName evidence="4">DoxX family membrane protein</fullName>
    </recommendedName>
</protein>
<dbReference type="RefSeq" id="WP_289474186.1">
    <property type="nucleotide sequence ID" value="NZ_JAUCMN010000008.1"/>
</dbReference>
<feature type="transmembrane region" description="Helical" evidence="1">
    <location>
        <begin position="84"/>
        <end position="111"/>
    </location>
</feature>
<name>A0ABT7TS34_9MICO</name>
<evidence type="ECO:0000313" key="3">
    <source>
        <dbReference type="Proteomes" id="UP001236404"/>
    </source>
</evidence>
<proteinExistence type="predicted"/>
<accession>A0ABT7TS34</accession>
<keyword evidence="1" id="KW-0472">Membrane</keyword>
<feature type="transmembrane region" description="Helical" evidence="1">
    <location>
        <begin position="154"/>
        <end position="173"/>
    </location>
</feature>